<dbReference type="GO" id="GO:0008270">
    <property type="term" value="F:zinc ion binding"/>
    <property type="evidence" value="ECO:0007669"/>
    <property type="project" value="UniProtKB-KW"/>
</dbReference>
<keyword evidence="9" id="KW-0460">Magnesium</keyword>
<dbReference type="NCBIfam" id="TIGR01391">
    <property type="entry name" value="dnaG"/>
    <property type="match status" value="1"/>
</dbReference>
<keyword evidence="3" id="KW-0808">Transferase</keyword>
<keyword evidence="1" id="KW-0240">DNA-directed RNA polymerase</keyword>
<evidence type="ECO:0000256" key="7">
    <source>
        <dbReference type="ARBA" id="ARBA00022771"/>
    </source>
</evidence>
<evidence type="ECO:0000259" key="14">
    <source>
        <dbReference type="SMART" id="SM00493"/>
    </source>
</evidence>
<keyword evidence="11" id="KW-0804">Transcription</keyword>
<dbReference type="Proteomes" id="UP000189883">
    <property type="component" value="Chromosome"/>
</dbReference>
<dbReference type="GO" id="GO:0000428">
    <property type="term" value="C:DNA-directed RNA polymerase complex"/>
    <property type="evidence" value="ECO:0007669"/>
    <property type="project" value="UniProtKB-KW"/>
</dbReference>
<feature type="region of interest" description="Disordered" evidence="12">
    <location>
        <begin position="1036"/>
        <end position="1063"/>
    </location>
</feature>
<keyword evidence="6" id="KW-0479">Metal-binding</keyword>
<dbReference type="SMART" id="SM00493">
    <property type="entry name" value="TOPRIM"/>
    <property type="match status" value="1"/>
</dbReference>
<dbReference type="InterPro" id="IPR036977">
    <property type="entry name" value="DNA_primase_Znf_CHC2"/>
</dbReference>
<organism evidence="15 16">
    <name type="scientific">Riemerella anatipestifer</name>
    <name type="common">Moraxella anatipestifer</name>
    <dbReference type="NCBI Taxonomy" id="34085"/>
    <lineage>
        <taxon>Bacteria</taxon>
        <taxon>Pseudomonadati</taxon>
        <taxon>Bacteroidota</taxon>
        <taxon>Flavobacteriia</taxon>
        <taxon>Flavobacteriales</taxon>
        <taxon>Weeksellaceae</taxon>
        <taxon>Riemerella</taxon>
    </lineage>
</organism>
<dbReference type="Gene3D" id="3.40.1360.10">
    <property type="match status" value="1"/>
</dbReference>
<feature type="domain" description="Toprim" evidence="14">
    <location>
        <begin position="258"/>
        <end position="329"/>
    </location>
</feature>
<dbReference type="EMBL" id="CP011859">
    <property type="protein sequence ID" value="AQY21468.1"/>
    <property type="molecule type" value="Genomic_DNA"/>
</dbReference>
<evidence type="ECO:0000256" key="4">
    <source>
        <dbReference type="ARBA" id="ARBA00022695"/>
    </source>
</evidence>
<dbReference type="SUPFAM" id="SSF57783">
    <property type="entry name" value="Zinc beta-ribbon"/>
    <property type="match status" value="1"/>
</dbReference>
<dbReference type="GO" id="GO:1990077">
    <property type="term" value="C:primosome complex"/>
    <property type="evidence" value="ECO:0007669"/>
    <property type="project" value="UniProtKB-KW"/>
</dbReference>
<dbReference type="PANTHER" id="PTHR30313">
    <property type="entry name" value="DNA PRIMASE"/>
    <property type="match status" value="1"/>
</dbReference>
<dbReference type="Pfam" id="PF08275">
    <property type="entry name" value="DNAG_N"/>
    <property type="match status" value="1"/>
</dbReference>
<name>A0A1S7DQS0_RIEAN</name>
<keyword evidence="8" id="KW-0862">Zinc</keyword>
<keyword evidence="2" id="KW-0639">Primosome</keyword>
<dbReference type="GO" id="GO:0006269">
    <property type="term" value="P:DNA replication, synthesis of primer"/>
    <property type="evidence" value="ECO:0007669"/>
    <property type="project" value="UniProtKB-KW"/>
</dbReference>
<keyword evidence="10" id="KW-0238">DNA-binding</keyword>
<evidence type="ECO:0000256" key="12">
    <source>
        <dbReference type="SAM" id="MobiDB-lite"/>
    </source>
</evidence>
<dbReference type="GO" id="GO:0003677">
    <property type="term" value="F:DNA binding"/>
    <property type="evidence" value="ECO:0007669"/>
    <property type="project" value="UniProtKB-KW"/>
</dbReference>
<dbReference type="InterPro" id="IPR037068">
    <property type="entry name" value="DNA_primase_core_N_sf"/>
</dbReference>
<evidence type="ECO:0000256" key="5">
    <source>
        <dbReference type="ARBA" id="ARBA00022705"/>
    </source>
</evidence>
<dbReference type="CDD" id="cd03364">
    <property type="entry name" value="TOPRIM_DnaG_primases"/>
    <property type="match status" value="1"/>
</dbReference>
<dbReference type="Gene3D" id="3.90.580.10">
    <property type="entry name" value="Zinc finger, CHC2-type domain"/>
    <property type="match status" value="1"/>
</dbReference>
<dbReference type="GO" id="GO:0005737">
    <property type="term" value="C:cytoplasm"/>
    <property type="evidence" value="ECO:0007669"/>
    <property type="project" value="TreeGrafter"/>
</dbReference>
<dbReference type="InterPro" id="IPR034151">
    <property type="entry name" value="TOPRIM_DnaG_bac"/>
</dbReference>
<dbReference type="RefSeq" id="WP_079206738.1">
    <property type="nucleotide sequence ID" value="NZ_CP011859.1"/>
</dbReference>
<evidence type="ECO:0000256" key="8">
    <source>
        <dbReference type="ARBA" id="ARBA00022833"/>
    </source>
</evidence>
<evidence type="ECO:0000256" key="6">
    <source>
        <dbReference type="ARBA" id="ARBA00022723"/>
    </source>
</evidence>
<evidence type="ECO:0000313" key="15">
    <source>
        <dbReference type="EMBL" id="AQY21468.1"/>
    </source>
</evidence>
<evidence type="ECO:0000256" key="2">
    <source>
        <dbReference type="ARBA" id="ARBA00022515"/>
    </source>
</evidence>
<dbReference type="Pfam" id="PF01807">
    <property type="entry name" value="Zn_ribbon_DnaG"/>
    <property type="match status" value="1"/>
</dbReference>
<evidence type="ECO:0000313" key="16">
    <source>
        <dbReference type="Proteomes" id="UP000189883"/>
    </source>
</evidence>
<evidence type="ECO:0000256" key="10">
    <source>
        <dbReference type="ARBA" id="ARBA00023125"/>
    </source>
</evidence>
<evidence type="ECO:0000256" key="3">
    <source>
        <dbReference type="ARBA" id="ARBA00022679"/>
    </source>
</evidence>
<accession>A0A1S7DQS0</accession>
<dbReference type="InterPro" id="IPR006295">
    <property type="entry name" value="DNA_primase_DnaG"/>
</dbReference>
<sequence length="1063" mass="122181">MPYIKKEFIDKVLFNTDILSVFQQLGIRVEKKGAHYWCLSPFKEEKTPSCQIKANTQRYIDYSSGISGDAVSLLMEVKRMTYPEAIEELAKMQGLQMEYESQADTDQYRAKRAKEKDLRKYLISLNKKFQENLYQLPKDHPAWQEIQKREYTDEVIKEWQIGYAPGDNFIYGLFKKAGNVEAAKQLGLVNDKNNDKIWNRLTYPIFDSQDNIIGFAHRDLTGDKKSAKWMNPPETELYRKEKVLYGLNAAKNAIVKTGRVWLLEGYNDVIAWHRLGLENSVGICGTALTHVHIKTLKKLTNKITLCLDPDAGGKKSMLKYIPQLIIEGFSVEVCQLPEDIDPDDYSRKYAVQIEDIGLLHSLQEYLITGFKVLCLEKLEGDELDRANGIKFLAETISKIPDTTLKNIYTDQLIKESKQKPAFIRNLMKEKEAEVIQISNDLQELYDFPKGVKDHKELVPIIEKYQLFIANNQIYIQDTFDYPVRFKSISNFSIEILQHMNDEKFAAKLLRVSNIHGDERIFDVRADALTTPLDFKKQCANQGNFQWNGNQKELDKLTAYLYDNMGVGRRVDVLGWNAEGFYAWNNSVTIPGQSSIPIDKNGIFHFDGHSYYVPSANEIYRANPYKFMQQKRVQLKSWSVPMVDYLAQMVKVHRDYGVIGMLFAFASAHQDIIVSVAKGFPIMFLYGPPSTGKDELYGCLKKMFGIAKTDFINLENKQSTGKAKLRAFGEFSNMLVHLSEYTNGDGDIDGMLKGLWDRGSYKRATLDSMVSTDSSPILCAAIVTGNQSPTDDAVLTRLLYGEMIKNQFSLEEKKEFEKLENMTTDNITAYMEKCIWYRPLFEQKFADKFYMYKKIISARPAFKGMIDRIITNYSILGATHELLKDTNDFVFPFTTQDMLEIFDTWASNLKTKLDNANVMAKFWDVFVACLYGTELSRLQRGVHLEVADNKLYLRFTEVYNRIQTEWFPRFSESCPAKGTLREKLRESGSFAGEVKSYRFGNNINTSAYTVDLNKLENKDSILFALNIQQEEQYKKSTGMDNLYYPPATPNSPGSIEESSEKPEF</sequence>
<dbReference type="InterPro" id="IPR013264">
    <property type="entry name" value="DNAG_N"/>
</dbReference>
<reference evidence="15 16" key="1">
    <citation type="submission" date="2015-06" db="EMBL/GenBank/DDBJ databases">
        <title>R. anatipestifer strain HXb2 is the most virulent strain so far, and the genome sequence would help us uncover the pathogenesis.</title>
        <authorList>
            <person name="Hu Q."/>
            <person name="Qi J."/>
            <person name="Bo H."/>
            <person name="Liu G."/>
            <person name="Tao M."/>
            <person name="Ding Y."/>
            <person name="Xue Y."/>
        </authorList>
    </citation>
    <scope>NUCLEOTIDE SEQUENCE [LARGE SCALE GENOMIC DNA]</scope>
    <source>
        <strain evidence="15 16">HXb2</strain>
    </source>
</reference>
<dbReference type="PANTHER" id="PTHR30313:SF2">
    <property type="entry name" value="DNA PRIMASE"/>
    <property type="match status" value="1"/>
</dbReference>
<evidence type="ECO:0000256" key="1">
    <source>
        <dbReference type="ARBA" id="ARBA00022478"/>
    </source>
</evidence>
<dbReference type="Pfam" id="PF13155">
    <property type="entry name" value="Toprim_2"/>
    <property type="match status" value="1"/>
</dbReference>
<keyword evidence="5" id="KW-0235">DNA replication</keyword>
<dbReference type="SUPFAM" id="SSF56731">
    <property type="entry name" value="DNA primase core"/>
    <property type="match status" value="1"/>
</dbReference>
<dbReference type="GO" id="GO:0003899">
    <property type="term" value="F:DNA-directed RNA polymerase activity"/>
    <property type="evidence" value="ECO:0007669"/>
    <property type="project" value="InterPro"/>
</dbReference>
<protein>
    <submittedName>
        <fullName evidence="15">DNA primase</fullName>
    </submittedName>
</protein>
<keyword evidence="7" id="KW-0863">Zinc-finger</keyword>
<feature type="domain" description="Zinc finger CHC2-type" evidence="13">
    <location>
        <begin position="36"/>
        <end position="90"/>
    </location>
</feature>
<evidence type="ECO:0000256" key="9">
    <source>
        <dbReference type="ARBA" id="ARBA00022842"/>
    </source>
</evidence>
<dbReference type="AlphaFoldDB" id="A0A1S7DQS0"/>
<dbReference type="InterPro" id="IPR050219">
    <property type="entry name" value="DnaG_primase"/>
</dbReference>
<dbReference type="InterPro" id="IPR006171">
    <property type="entry name" value="TOPRIM_dom"/>
</dbReference>
<dbReference type="InterPro" id="IPR002694">
    <property type="entry name" value="Znf_CHC2"/>
</dbReference>
<evidence type="ECO:0000256" key="11">
    <source>
        <dbReference type="ARBA" id="ARBA00023163"/>
    </source>
</evidence>
<proteinExistence type="predicted"/>
<dbReference type="Gene3D" id="3.90.980.10">
    <property type="entry name" value="DNA primase, catalytic core, N-terminal domain"/>
    <property type="match status" value="1"/>
</dbReference>
<evidence type="ECO:0000259" key="13">
    <source>
        <dbReference type="SMART" id="SM00400"/>
    </source>
</evidence>
<keyword evidence="4" id="KW-0548">Nucleotidyltransferase</keyword>
<gene>
    <name evidence="15" type="primary">dnaG</name>
    <name evidence="15" type="ORF">AB406_0510</name>
</gene>
<dbReference type="SMART" id="SM00400">
    <property type="entry name" value="ZnF_CHCC"/>
    <property type="match status" value="1"/>
</dbReference>